<sequence length="179" mass="20238">MTDQNMANLVAIVHDRAVAAVVQGIDTTESINQLISINCPLSMKYKVLDIVTLIKENSANIGELKKISHALNILEKYARHLLKPVESRSNMWRFVKFSNQIFKDRVDAIKGGRDIMRQMGYVQDIEDGLAFPDGAVADHEKLSRLVTDIILGKRELDAYFNGSHPHPQYINELVHQNTL</sequence>
<dbReference type="InterPro" id="IPR026254">
    <property type="entry name" value="RNF31-like"/>
</dbReference>
<dbReference type="InterPro" id="IPR036339">
    <property type="entry name" value="PUB-like_dom_sf"/>
</dbReference>
<dbReference type="EMBL" id="JARBDR010000917">
    <property type="protein sequence ID" value="KAJ8303184.1"/>
    <property type="molecule type" value="Genomic_DNA"/>
</dbReference>
<accession>A0ABQ9ECY6</accession>
<dbReference type="PANTHER" id="PTHR16004">
    <property type="entry name" value="RING FINGER PROTEIN 31-RELATED"/>
    <property type="match status" value="1"/>
</dbReference>
<evidence type="ECO:0000313" key="3">
    <source>
        <dbReference type="Proteomes" id="UP001217089"/>
    </source>
</evidence>
<evidence type="ECO:0000259" key="1">
    <source>
        <dbReference type="Pfam" id="PF09409"/>
    </source>
</evidence>
<evidence type="ECO:0000313" key="2">
    <source>
        <dbReference type="EMBL" id="KAJ8303184.1"/>
    </source>
</evidence>
<dbReference type="PANTHER" id="PTHR16004:SF2">
    <property type="entry name" value="E3 UBIQUITIN-PROTEIN LIGASE LUBEL"/>
    <property type="match status" value="1"/>
</dbReference>
<dbReference type="InterPro" id="IPR018997">
    <property type="entry name" value="PUB_domain"/>
</dbReference>
<comment type="caution">
    <text evidence="2">The sequence shown here is derived from an EMBL/GenBank/DDBJ whole genome shotgun (WGS) entry which is preliminary data.</text>
</comment>
<dbReference type="SUPFAM" id="SSF143503">
    <property type="entry name" value="PUG domain-like"/>
    <property type="match status" value="1"/>
</dbReference>
<proteinExistence type="predicted"/>
<protein>
    <recommendedName>
        <fullName evidence="1">PUB domain-containing protein</fullName>
    </recommendedName>
</protein>
<gene>
    <name evidence="2" type="ORF">KUTeg_019580</name>
</gene>
<reference evidence="2 3" key="1">
    <citation type="submission" date="2022-12" db="EMBL/GenBank/DDBJ databases">
        <title>Chromosome-level genome of Tegillarca granosa.</title>
        <authorList>
            <person name="Kim J."/>
        </authorList>
    </citation>
    <scope>NUCLEOTIDE SEQUENCE [LARGE SCALE GENOMIC DNA]</scope>
    <source>
        <strain evidence="2">Teg-2019</strain>
        <tissue evidence="2">Adductor muscle</tissue>
    </source>
</reference>
<name>A0ABQ9ECY6_TEGGR</name>
<organism evidence="2 3">
    <name type="scientific">Tegillarca granosa</name>
    <name type="common">Malaysian cockle</name>
    <name type="synonym">Anadara granosa</name>
    <dbReference type="NCBI Taxonomy" id="220873"/>
    <lineage>
        <taxon>Eukaryota</taxon>
        <taxon>Metazoa</taxon>
        <taxon>Spiralia</taxon>
        <taxon>Lophotrochozoa</taxon>
        <taxon>Mollusca</taxon>
        <taxon>Bivalvia</taxon>
        <taxon>Autobranchia</taxon>
        <taxon>Pteriomorphia</taxon>
        <taxon>Arcoida</taxon>
        <taxon>Arcoidea</taxon>
        <taxon>Arcidae</taxon>
        <taxon>Tegillarca</taxon>
    </lineage>
</organism>
<keyword evidence="3" id="KW-1185">Reference proteome</keyword>
<dbReference type="Gene3D" id="1.20.58.2190">
    <property type="match status" value="1"/>
</dbReference>
<feature type="domain" description="PUB" evidence="1">
    <location>
        <begin position="65"/>
        <end position="138"/>
    </location>
</feature>
<dbReference type="Pfam" id="PF09409">
    <property type="entry name" value="PUB"/>
    <property type="match status" value="1"/>
</dbReference>
<dbReference type="Proteomes" id="UP001217089">
    <property type="component" value="Unassembled WGS sequence"/>
</dbReference>